<dbReference type="GO" id="GO:0003723">
    <property type="term" value="F:RNA binding"/>
    <property type="evidence" value="ECO:0007669"/>
    <property type="project" value="UniProtKB-KW"/>
</dbReference>
<dbReference type="CDD" id="cd00165">
    <property type="entry name" value="S4"/>
    <property type="match status" value="1"/>
</dbReference>
<dbReference type="InterPro" id="IPR002942">
    <property type="entry name" value="S4_RNA-bd"/>
</dbReference>
<dbReference type="Proteomes" id="UP000317944">
    <property type="component" value="Unassembled WGS sequence"/>
</dbReference>
<evidence type="ECO:0000313" key="3">
    <source>
        <dbReference type="EMBL" id="TQR39501.1"/>
    </source>
</evidence>
<dbReference type="SUPFAM" id="SSF55174">
    <property type="entry name" value="Alpha-L RNA-binding motif"/>
    <property type="match status" value="1"/>
</dbReference>
<organism evidence="3 4">
    <name type="scientific">Lysinibacillus sphaericus</name>
    <name type="common">Bacillus sphaericus</name>
    <dbReference type="NCBI Taxonomy" id="1421"/>
    <lineage>
        <taxon>Bacteria</taxon>
        <taxon>Bacillati</taxon>
        <taxon>Bacillota</taxon>
        <taxon>Bacilli</taxon>
        <taxon>Bacillales</taxon>
        <taxon>Bacillaceae</taxon>
        <taxon>Lysinibacillus</taxon>
    </lineage>
</organism>
<dbReference type="PROSITE" id="PS50889">
    <property type="entry name" value="S4"/>
    <property type="match status" value="1"/>
</dbReference>
<feature type="domain" description="RNA-binding S4" evidence="2">
    <location>
        <begin position="115"/>
        <end position="160"/>
    </location>
</feature>
<evidence type="ECO:0000259" key="2">
    <source>
        <dbReference type="Pfam" id="PF01479"/>
    </source>
</evidence>
<gene>
    <name evidence="3" type="ORF">C7Y47_00155</name>
</gene>
<accession>A0A544V074</accession>
<name>A0A544V074_LYSSH</name>
<protein>
    <submittedName>
        <fullName evidence="3">Cytoplasmic protein</fullName>
    </submittedName>
</protein>
<dbReference type="OrthoDB" id="9810886at2"/>
<comment type="caution">
    <text evidence="3">The sequence shown here is derived from an EMBL/GenBank/DDBJ whole genome shotgun (WGS) entry which is preliminary data.</text>
</comment>
<dbReference type="Pfam" id="PF01479">
    <property type="entry name" value="S4"/>
    <property type="match status" value="1"/>
</dbReference>
<dbReference type="InterPro" id="IPR036986">
    <property type="entry name" value="S4_RNA-bd_sf"/>
</dbReference>
<proteinExistence type="predicted"/>
<evidence type="ECO:0000313" key="4">
    <source>
        <dbReference type="Proteomes" id="UP000317944"/>
    </source>
</evidence>
<dbReference type="AlphaFoldDB" id="A0A544V074"/>
<reference evidence="3 4" key="1">
    <citation type="submission" date="2018-03" db="EMBL/GenBank/DDBJ databases">
        <title>Aerobic endospore-forming bacteria genome sequencing and assembly.</title>
        <authorList>
            <person name="Cavalcante D.A."/>
            <person name="Driks A."/>
            <person name="Putonti C."/>
            <person name="De-Souza M.T."/>
        </authorList>
    </citation>
    <scope>NUCLEOTIDE SEQUENCE [LARGE SCALE GENOMIC DNA]</scope>
    <source>
        <strain evidence="3 4">SDF0037</strain>
    </source>
</reference>
<dbReference type="RefSeq" id="WP_142506926.1">
    <property type="nucleotide sequence ID" value="NZ_SADV01000001.1"/>
</dbReference>
<evidence type="ECO:0000256" key="1">
    <source>
        <dbReference type="PROSITE-ProRule" id="PRU00182"/>
    </source>
</evidence>
<dbReference type="Gene3D" id="3.10.290.10">
    <property type="entry name" value="RNA-binding S4 domain"/>
    <property type="match status" value="1"/>
</dbReference>
<dbReference type="EMBL" id="SADV01000001">
    <property type="protein sequence ID" value="TQR39501.1"/>
    <property type="molecule type" value="Genomic_DNA"/>
</dbReference>
<keyword evidence="1" id="KW-0694">RNA-binding</keyword>
<sequence length="166" mass="19296">MLNITFRWRLSQIPEQTVKKHCKMCGRISVFTDTNVRRHNANGKNIYQYAIYKCEKNHTWNKKLAIYKTFSEHVAEVEEQKEEASILSTIPIISLAKQGIKVIYIVLDDVIGKHRIDKVLAIQIEDWSRSQIIKKIEDGTIQLNDQIIKPSAKLSKGERISIYIDK</sequence>